<dbReference type="SUPFAM" id="SSF52540">
    <property type="entry name" value="P-loop containing nucleoside triphosphate hydrolases"/>
    <property type="match status" value="2"/>
</dbReference>
<keyword evidence="13" id="KW-1185">Reference proteome</keyword>
<dbReference type="STRING" id="443610.VE25_19515"/>
<dbReference type="CDD" id="cd03215">
    <property type="entry name" value="ABC_Carb_Monos_II"/>
    <property type="match status" value="1"/>
</dbReference>
<gene>
    <name evidence="12" type="ORF">VE25_19515</name>
</gene>
<keyword evidence="4" id="KW-1003">Cell membrane</keyword>
<dbReference type="PANTHER" id="PTHR43790:SF3">
    <property type="entry name" value="D-ALLOSE IMPORT ATP-BINDING PROTEIN ALSA-RELATED"/>
    <property type="match status" value="1"/>
</dbReference>
<dbReference type="PANTHER" id="PTHR43790">
    <property type="entry name" value="CARBOHYDRATE TRANSPORT ATP-BINDING PROTEIN MG119-RELATED"/>
    <property type="match status" value="1"/>
</dbReference>
<evidence type="ECO:0000256" key="8">
    <source>
        <dbReference type="ARBA" id="ARBA00022840"/>
    </source>
</evidence>
<comment type="subcellular location">
    <subcellularLocation>
        <location evidence="1">Cell membrane</location>
        <topology evidence="1">Peripheral membrane protein</topology>
    </subcellularLocation>
</comment>
<evidence type="ECO:0000256" key="10">
    <source>
        <dbReference type="ARBA" id="ARBA00023136"/>
    </source>
</evidence>
<feature type="domain" description="ABC transporter" evidence="11">
    <location>
        <begin position="262"/>
        <end position="507"/>
    </location>
</feature>
<dbReference type="PROSITE" id="PS00211">
    <property type="entry name" value="ABC_TRANSPORTER_1"/>
    <property type="match status" value="1"/>
</dbReference>
<dbReference type="InterPro" id="IPR003593">
    <property type="entry name" value="AAA+_ATPase"/>
</dbReference>
<organism evidence="12 13">
    <name type="scientific">Devosia geojensis</name>
    <dbReference type="NCBI Taxonomy" id="443610"/>
    <lineage>
        <taxon>Bacteria</taxon>
        <taxon>Pseudomonadati</taxon>
        <taxon>Pseudomonadota</taxon>
        <taxon>Alphaproteobacteria</taxon>
        <taxon>Hyphomicrobiales</taxon>
        <taxon>Devosiaceae</taxon>
        <taxon>Devosia</taxon>
    </lineage>
</organism>
<evidence type="ECO:0000256" key="5">
    <source>
        <dbReference type="ARBA" id="ARBA00022597"/>
    </source>
</evidence>
<evidence type="ECO:0000256" key="7">
    <source>
        <dbReference type="ARBA" id="ARBA00022741"/>
    </source>
</evidence>
<dbReference type="CDD" id="cd03216">
    <property type="entry name" value="ABC_Carb_Monos_I"/>
    <property type="match status" value="1"/>
</dbReference>
<evidence type="ECO:0000256" key="9">
    <source>
        <dbReference type="ARBA" id="ARBA00022967"/>
    </source>
</evidence>
<dbReference type="InterPro" id="IPR017871">
    <property type="entry name" value="ABC_transporter-like_CS"/>
</dbReference>
<dbReference type="FunFam" id="3.40.50.300:FF:000127">
    <property type="entry name" value="Ribose import ATP-binding protein RbsA"/>
    <property type="match status" value="1"/>
</dbReference>
<comment type="similarity">
    <text evidence="2">Belongs to the ABC transporter superfamily.</text>
</comment>
<dbReference type="PATRIC" id="fig|443610.3.peg.2221"/>
<sequence length="510" mass="54211">MNETVPETVPPPVIEMQGIGKSFPGVRALHDVSFAAKAGEVHALVGENGAGKSTLIKILSGAYRPDAGTILLAGAPVSFQHPVEALRAGISVIHQEFSLLPERTVAQNLFLGREPVKRGLIDYTAMRAETRRVLDLFGAGGRIDPDMLVTELDVASQQMVEIAKAISLEARVVVMDEPTAALNEAECEVLFGIVGKLRDRGTAVIYITHRMREVTRLADRVTVLKDGEVATRFDTRPAPDVIVRAMVGRDIADFYAPRATREEIGDVVLSIRGGGNAALRGIDLDLRAGEILGFAGIQGAGRVALAMALIGHRPFTAGKVYLSGAEVAFAHPREAIRAGIGLVPGDRKAEGLTPMQSVRDNGMLTARAFAGLAATHKANHHTDLAGMDRLLDSLEVRAASYDQSIGSLSGGNQQKAIVARWLALKPKVMIFVEPTRGIDVNAKAGIYHLMRELAREGTAILMISSDLPEVIGAADRILVMRAGAIVSEFGPGPTEAQIMLAATGETEAAA</sequence>
<name>A0A0F5FER0_9HYPH</name>
<evidence type="ECO:0000313" key="13">
    <source>
        <dbReference type="Proteomes" id="UP000033632"/>
    </source>
</evidence>
<dbReference type="GO" id="GO:0005886">
    <property type="term" value="C:plasma membrane"/>
    <property type="evidence" value="ECO:0007669"/>
    <property type="project" value="UniProtKB-SubCell"/>
</dbReference>
<dbReference type="RefSeq" id="WP_046110345.1">
    <property type="nucleotide sequence ID" value="NZ_JZEX01000179.1"/>
</dbReference>
<dbReference type="SMART" id="SM00382">
    <property type="entry name" value="AAA"/>
    <property type="match status" value="2"/>
</dbReference>
<keyword evidence="6" id="KW-0677">Repeat</keyword>
<keyword evidence="10" id="KW-0472">Membrane</keyword>
<comment type="caution">
    <text evidence="12">The sequence shown here is derived from an EMBL/GenBank/DDBJ whole genome shotgun (WGS) entry which is preliminary data.</text>
</comment>
<dbReference type="InterPro" id="IPR027417">
    <property type="entry name" value="P-loop_NTPase"/>
</dbReference>
<evidence type="ECO:0000256" key="1">
    <source>
        <dbReference type="ARBA" id="ARBA00004202"/>
    </source>
</evidence>
<dbReference type="GO" id="GO:0016887">
    <property type="term" value="F:ATP hydrolysis activity"/>
    <property type="evidence" value="ECO:0007669"/>
    <property type="project" value="InterPro"/>
</dbReference>
<dbReference type="InterPro" id="IPR003439">
    <property type="entry name" value="ABC_transporter-like_ATP-bd"/>
</dbReference>
<evidence type="ECO:0000256" key="2">
    <source>
        <dbReference type="ARBA" id="ARBA00005417"/>
    </source>
</evidence>
<accession>A0A0F5FER0</accession>
<dbReference type="GO" id="GO:0005524">
    <property type="term" value="F:ATP binding"/>
    <property type="evidence" value="ECO:0007669"/>
    <property type="project" value="UniProtKB-KW"/>
</dbReference>
<keyword evidence="8" id="KW-0067">ATP-binding</keyword>
<keyword evidence="5" id="KW-0762">Sugar transport</keyword>
<dbReference type="PROSITE" id="PS50893">
    <property type="entry name" value="ABC_TRANSPORTER_2"/>
    <property type="match status" value="2"/>
</dbReference>
<dbReference type="Pfam" id="PF00005">
    <property type="entry name" value="ABC_tran"/>
    <property type="match status" value="2"/>
</dbReference>
<evidence type="ECO:0000259" key="11">
    <source>
        <dbReference type="PROSITE" id="PS50893"/>
    </source>
</evidence>
<evidence type="ECO:0000313" key="12">
    <source>
        <dbReference type="EMBL" id="KKB07040.1"/>
    </source>
</evidence>
<dbReference type="EMBL" id="JZEX01000179">
    <property type="protein sequence ID" value="KKB07040.1"/>
    <property type="molecule type" value="Genomic_DNA"/>
</dbReference>
<evidence type="ECO:0000256" key="4">
    <source>
        <dbReference type="ARBA" id="ARBA00022475"/>
    </source>
</evidence>
<dbReference type="InterPro" id="IPR050107">
    <property type="entry name" value="ABC_carbohydrate_import_ATPase"/>
</dbReference>
<dbReference type="Gene3D" id="3.40.50.300">
    <property type="entry name" value="P-loop containing nucleotide triphosphate hydrolases"/>
    <property type="match status" value="2"/>
</dbReference>
<feature type="domain" description="ABC transporter" evidence="11">
    <location>
        <begin position="14"/>
        <end position="251"/>
    </location>
</feature>
<keyword evidence="7" id="KW-0547">Nucleotide-binding</keyword>
<evidence type="ECO:0000256" key="6">
    <source>
        <dbReference type="ARBA" id="ARBA00022737"/>
    </source>
</evidence>
<dbReference type="OrthoDB" id="9805029at2"/>
<dbReference type="AlphaFoldDB" id="A0A0F5FER0"/>
<dbReference type="Proteomes" id="UP000033632">
    <property type="component" value="Unassembled WGS sequence"/>
</dbReference>
<evidence type="ECO:0000256" key="3">
    <source>
        <dbReference type="ARBA" id="ARBA00022448"/>
    </source>
</evidence>
<proteinExistence type="inferred from homology"/>
<keyword evidence="3" id="KW-0813">Transport</keyword>
<protein>
    <submittedName>
        <fullName evidence="12">Sugar ABC transporter ATPase</fullName>
    </submittedName>
</protein>
<reference evidence="12 13" key="1">
    <citation type="submission" date="2015-03" db="EMBL/GenBank/DDBJ databases">
        <authorList>
            <person name="Hassan Y.I."/>
            <person name="Lepp D."/>
            <person name="Li X.-Z."/>
            <person name="Zhou T."/>
        </authorList>
    </citation>
    <scope>NUCLEOTIDE SEQUENCE [LARGE SCALE GENOMIC DNA]</scope>
    <source>
        <strain evidence="12 13">BD-c194</strain>
    </source>
</reference>
<keyword evidence="9" id="KW-1278">Translocase</keyword>